<protein>
    <submittedName>
        <fullName evidence="2">GNAT family N-acetyltransferase</fullName>
        <ecNumber evidence="2">2.3.1.-</ecNumber>
    </submittedName>
</protein>
<dbReference type="PROSITE" id="PS51729">
    <property type="entry name" value="GNAT_YJDJ"/>
    <property type="match status" value="1"/>
</dbReference>
<sequence length="92" mass="10537">MQIEQVNHDNKGYFKATEDHKEAGRMTYSWAGDSRIIIDHTEVNPDFKGRGVGKIILMEIVSFARAKNIKILPLCPFAKSVFDKDEEIRDVL</sequence>
<dbReference type="InterPro" id="IPR031165">
    <property type="entry name" value="GNAT_YJDJ"/>
</dbReference>
<dbReference type="Gene3D" id="3.40.630.30">
    <property type="match status" value="1"/>
</dbReference>
<dbReference type="Pfam" id="PF14542">
    <property type="entry name" value="Acetyltransf_CG"/>
    <property type="match status" value="1"/>
</dbReference>
<evidence type="ECO:0000313" key="2">
    <source>
        <dbReference type="EMBL" id="MFD2741920.1"/>
    </source>
</evidence>
<dbReference type="SUPFAM" id="SSF55729">
    <property type="entry name" value="Acyl-CoA N-acyltransferases (Nat)"/>
    <property type="match status" value="1"/>
</dbReference>
<proteinExistence type="predicted"/>
<reference evidence="3" key="1">
    <citation type="journal article" date="2019" name="Int. J. Syst. Evol. Microbiol.">
        <title>The Global Catalogue of Microorganisms (GCM) 10K type strain sequencing project: providing services to taxonomists for standard genome sequencing and annotation.</title>
        <authorList>
            <consortium name="The Broad Institute Genomics Platform"/>
            <consortium name="The Broad Institute Genome Sequencing Center for Infectious Disease"/>
            <person name="Wu L."/>
            <person name="Ma J."/>
        </authorList>
    </citation>
    <scope>NUCLEOTIDE SEQUENCE [LARGE SCALE GENOMIC DNA]</scope>
    <source>
        <strain evidence="3">KCTC 42247</strain>
    </source>
</reference>
<dbReference type="CDD" id="cd04301">
    <property type="entry name" value="NAT_SF"/>
    <property type="match status" value="1"/>
</dbReference>
<accession>A0ABW5U8L0</accession>
<gene>
    <name evidence="2" type="ORF">ACFSQ6_00770</name>
</gene>
<feature type="domain" description="N-acetyltransferase" evidence="1">
    <location>
        <begin position="6"/>
        <end position="92"/>
    </location>
</feature>
<dbReference type="GO" id="GO:0016746">
    <property type="term" value="F:acyltransferase activity"/>
    <property type="evidence" value="ECO:0007669"/>
    <property type="project" value="UniProtKB-KW"/>
</dbReference>
<dbReference type="InterPro" id="IPR016181">
    <property type="entry name" value="Acyl_CoA_acyltransferase"/>
</dbReference>
<keyword evidence="2" id="KW-0012">Acyltransferase</keyword>
<keyword evidence="2" id="KW-0808">Transferase</keyword>
<keyword evidence="3" id="KW-1185">Reference proteome</keyword>
<comment type="caution">
    <text evidence="2">The sequence shown here is derived from an EMBL/GenBank/DDBJ whole genome shotgun (WGS) entry which is preliminary data.</text>
</comment>
<dbReference type="Proteomes" id="UP001597418">
    <property type="component" value="Unassembled WGS sequence"/>
</dbReference>
<evidence type="ECO:0000313" key="3">
    <source>
        <dbReference type="Proteomes" id="UP001597418"/>
    </source>
</evidence>
<dbReference type="EC" id="2.3.1.-" evidence="2"/>
<dbReference type="RefSeq" id="WP_066753037.1">
    <property type="nucleotide sequence ID" value="NZ_JBHUMB010000005.1"/>
</dbReference>
<organism evidence="2 3">
    <name type="scientific">Sphingobacterium populi</name>
    <dbReference type="NCBI Taxonomy" id="1812824"/>
    <lineage>
        <taxon>Bacteria</taxon>
        <taxon>Pseudomonadati</taxon>
        <taxon>Bacteroidota</taxon>
        <taxon>Sphingobacteriia</taxon>
        <taxon>Sphingobacteriales</taxon>
        <taxon>Sphingobacteriaceae</taxon>
        <taxon>Sphingobacterium</taxon>
    </lineage>
</organism>
<dbReference type="EMBL" id="JBHUMB010000005">
    <property type="protein sequence ID" value="MFD2741920.1"/>
    <property type="molecule type" value="Genomic_DNA"/>
</dbReference>
<name>A0ABW5U8L0_9SPHI</name>
<evidence type="ECO:0000259" key="1">
    <source>
        <dbReference type="PROSITE" id="PS51729"/>
    </source>
</evidence>